<dbReference type="Pfam" id="PF21268">
    <property type="entry name" value="Helic-prim_T7_N"/>
    <property type="match status" value="1"/>
</dbReference>
<keyword evidence="1" id="KW-0067">ATP-binding</keyword>
<comment type="function">
    <text evidence="1">ATP-dependent DNA helicase and primase essential for viral DNA replication and recombination. The helicase moves 5' -&gt; 3' on the lagging strand template, unwinding the DNA duplex ahead of the leading strand polymerase at the replication fork and generating ssDNA for both leading and lagging strand synthesis. ATP or dTTP hydrolysis propels each helicase domain to translocate sequentially along DNA. Mediates strand transfer when a joint molecule is available and participates in recombinational DNA repair through its role in strand exchange. Primase activity synthesizes short RNA primers at the sequence 5'-GTC-3' on the lagging strand that the polymerase elongates using dNTPs and providing the primase is still present.</text>
</comment>
<keyword evidence="1" id="KW-0548">Nucleotidyltransferase</keyword>
<dbReference type="GO" id="GO:0016787">
    <property type="term" value="F:hydrolase activity"/>
    <property type="evidence" value="ECO:0007669"/>
    <property type="project" value="UniProtKB-KW"/>
</dbReference>
<dbReference type="InterPro" id="IPR027417">
    <property type="entry name" value="P-loop_NTPase"/>
</dbReference>
<dbReference type="InterPro" id="IPR013237">
    <property type="entry name" value="Phage_T7_Gp4_N"/>
</dbReference>
<dbReference type="GO" id="GO:0005524">
    <property type="term" value="F:ATP binding"/>
    <property type="evidence" value="ECO:0007669"/>
    <property type="project" value="UniProtKB-UniRule"/>
</dbReference>
<feature type="binding site" evidence="1">
    <location>
        <begin position="299"/>
        <end position="306"/>
    </location>
    <ligand>
        <name>ATP</name>
        <dbReference type="ChEBI" id="CHEBI:30616"/>
    </ligand>
</feature>
<dbReference type="PANTHER" id="PTHR12873:SF0">
    <property type="entry name" value="TWINKLE MTDNA HELICASE"/>
    <property type="match status" value="1"/>
</dbReference>
<keyword evidence="1" id="KW-0479">Metal-binding</keyword>
<feature type="binding site" evidence="1">
    <location>
        <position position="37"/>
    </location>
    <ligand>
        <name>Zn(2+)</name>
        <dbReference type="ChEBI" id="CHEBI:29105"/>
    </ligand>
</feature>
<comment type="domain">
    <text evidence="1">The N-terminus zinc finger domain is essential for delivering the primed DNA template to the DNA polymerase. The central core domain contains the primase activity. The C-terminus region is responsible for the helicase activity and binds 1 Mg(2+)-dTTP.</text>
</comment>
<dbReference type="SUPFAM" id="SSF52540">
    <property type="entry name" value="P-loop containing nucleoside triphosphate hydrolases"/>
    <property type="match status" value="1"/>
</dbReference>
<dbReference type="EMBL" id="BK059096">
    <property type="protein sequence ID" value="DAE29619.1"/>
    <property type="molecule type" value="Genomic_DNA"/>
</dbReference>
<reference evidence="3" key="1">
    <citation type="journal article" date="2021" name="Proc. Natl. Acad. Sci. U.S.A.">
        <title>A Catalog of Tens of Thousands of Viruses from Human Metagenomes Reveals Hidden Associations with Chronic Diseases.</title>
        <authorList>
            <person name="Tisza M.J."/>
            <person name="Buck C.B."/>
        </authorList>
    </citation>
    <scope>NUCLEOTIDE SEQUENCE</scope>
    <source>
        <strain evidence="3">Ctqq75</strain>
    </source>
</reference>
<dbReference type="SUPFAM" id="SSF57783">
    <property type="entry name" value="Zinc beta-ribbon"/>
    <property type="match status" value="1"/>
</dbReference>
<dbReference type="SMART" id="SM00778">
    <property type="entry name" value="Prim_Zn_Ribbon"/>
    <property type="match status" value="1"/>
</dbReference>
<keyword evidence="1" id="KW-0235">DNA replication</keyword>
<dbReference type="Gene3D" id="2.20.25.10">
    <property type="match status" value="1"/>
</dbReference>
<keyword evidence="1" id="KW-0863">Zinc-finger</keyword>
<dbReference type="Pfam" id="PF13155">
    <property type="entry name" value="Toprim_2"/>
    <property type="match status" value="1"/>
</dbReference>
<dbReference type="GO" id="GO:0008270">
    <property type="term" value="F:zinc ion binding"/>
    <property type="evidence" value="ECO:0007669"/>
    <property type="project" value="UniProtKB-UniRule"/>
</dbReference>
<keyword evidence="1" id="KW-0347">Helicase</keyword>
<keyword evidence="1" id="KW-0862">Zinc</keyword>
<dbReference type="CDD" id="cd19483">
    <property type="entry name" value="RecA-like_Gp4D_helicase"/>
    <property type="match status" value="1"/>
</dbReference>
<organism evidence="3">
    <name type="scientific">virus sp. ctqq75</name>
    <dbReference type="NCBI Taxonomy" id="2827999"/>
    <lineage>
        <taxon>Viruses</taxon>
    </lineage>
</organism>
<dbReference type="GO" id="GO:0006269">
    <property type="term" value="P:DNA replication, synthesis of primer"/>
    <property type="evidence" value="ECO:0007669"/>
    <property type="project" value="UniProtKB-KW"/>
</dbReference>
<dbReference type="GO" id="GO:0003697">
    <property type="term" value="F:single-stranded DNA binding"/>
    <property type="evidence" value="ECO:0007669"/>
    <property type="project" value="InterPro"/>
</dbReference>
<dbReference type="PROSITE" id="PS51199">
    <property type="entry name" value="SF4_HELICASE"/>
    <property type="match status" value="1"/>
</dbReference>
<dbReference type="EC" id="2.7.7.-" evidence="1"/>
<feature type="binding site" evidence="1">
    <location>
        <position position="34"/>
    </location>
    <ligand>
        <name>Zn(2+)</name>
        <dbReference type="ChEBI" id="CHEBI:29105"/>
    </ligand>
</feature>
<feature type="site" description="dTTP/dATP binding" evidence="1">
    <location>
        <position position="448"/>
    </location>
</feature>
<keyword evidence="1" id="KW-0639">Primosome</keyword>
<feature type="binding site" evidence="1">
    <location>
        <position position="146"/>
    </location>
    <ligand>
        <name>Mg(2+)</name>
        <dbReference type="ChEBI" id="CHEBI:18420"/>
        <label>1</label>
        <note>catalytic</note>
    </ligand>
</feature>
<dbReference type="SMART" id="SM00382">
    <property type="entry name" value="AAA"/>
    <property type="match status" value="1"/>
</dbReference>
<dbReference type="InterPro" id="IPR048774">
    <property type="entry name" value="Helic-prim_T7_N"/>
</dbReference>
<accession>A0A8S5REN1</accession>
<dbReference type="InterPro" id="IPR034154">
    <property type="entry name" value="TOPRIM_DnaG/twinkle"/>
</dbReference>
<dbReference type="PANTHER" id="PTHR12873">
    <property type="entry name" value="T7-LIKE MITOCHONDRIAL DNA HELICASE"/>
    <property type="match status" value="1"/>
</dbReference>
<feature type="domain" description="SF4 helicase" evidence="2">
    <location>
        <begin position="267"/>
        <end position="532"/>
    </location>
</feature>
<keyword evidence="1" id="KW-1194">Viral DNA replication</keyword>
<dbReference type="HAMAP" id="MF_04154">
    <property type="entry name" value="Helic_Prim_T7"/>
    <property type="match status" value="1"/>
</dbReference>
<name>A0A8S5REN1_9VIRU</name>
<evidence type="ECO:0000313" key="3">
    <source>
        <dbReference type="EMBL" id="DAE29619.1"/>
    </source>
</evidence>
<comment type="similarity">
    <text evidence="1">Belongs to the Teseptimavirus DNA helicase/primase family.</text>
</comment>
<feature type="binding site" evidence="1">
    <location>
        <position position="15"/>
    </location>
    <ligand>
        <name>Zn(2+)</name>
        <dbReference type="ChEBI" id="CHEBI:29105"/>
    </ligand>
</feature>
<dbReference type="GO" id="GO:0039693">
    <property type="term" value="P:viral DNA genome replication"/>
    <property type="evidence" value="ECO:0007669"/>
    <property type="project" value="UniProtKB-UniRule"/>
</dbReference>
<comment type="cofactor">
    <cofactor evidence="1">
        <name>Mg(2+)</name>
        <dbReference type="ChEBI" id="CHEBI:18420"/>
    </cofactor>
    <text evidence="1">Binds 2 Mg(2+), one of which is catalytic.</text>
</comment>
<dbReference type="Gene3D" id="3.40.50.300">
    <property type="entry name" value="P-loop containing nucleotide triphosphate hydrolases"/>
    <property type="match status" value="1"/>
</dbReference>
<feature type="site" description="dTTP/dATP binding" evidence="1">
    <location>
        <position position="486"/>
    </location>
</feature>
<dbReference type="InterPro" id="IPR027032">
    <property type="entry name" value="Twinkle-like"/>
</dbReference>
<keyword evidence="1" id="KW-0808">Transferase</keyword>
<feature type="zinc finger region" description="C4-like; zinc ribbon fold" evidence="1">
    <location>
        <begin position="15"/>
        <end position="37"/>
    </location>
</feature>
<dbReference type="GO" id="GO:0003899">
    <property type="term" value="F:DNA-directed RNA polymerase activity"/>
    <property type="evidence" value="ECO:0007669"/>
    <property type="project" value="UniProtKB-UniRule"/>
</dbReference>
<dbReference type="EC" id="3.6.4.12" evidence="1"/>
<dbReference type="Gene3D" id="3.40.1360.10">
    <property type="match status" value="1"/>
</dbReference>
<comment type="catalytic activity">
    <reaction evidence="1">
        <text>ATP + H2O = ADP + phosphate + H(+)</text>
        <dbReference type="Rhea" id="RHEA:13065"/>
        <dbReference type="ChEBI" id="CHEBI:15377"/>
        <dbReference type="ChEBI" id="CHEBI:15378"/>
        <dbReference type="ChEBI" id="CHEBI:30616"/>
        <dbReference type="ChEBI" id="CHEBI:43474"/>
        <dbReference type="ChEBI" id="CHEBI:456216"/>
        <dbReference type="EC" id="3.6.4.12"/>
    </reaction>
</comment>
<dbReference type="SMART" id="SM00493">
    <property type="entry name" value="TOPRIM"/>
    <property type="match status" value="1"/>
</dbReference>
<sequence length="547" mass="60460">MEQTESQVVEAHVPCPDCGSSDAMCVYDDGHSYCFSCNVQHQNKEQQQTKATKPVTKGGVVSPVDLNLGALTARGISMETCKIYGYYKGFRHDRPAQFACYIDEAGTVIGQKVRYADKTFETLGNLERRFFGQHLFTSGKKLIITEGEIDCLTVSQIQGNKYPVVSLPNGAQSAKKTFESQYDWLEGFEEVIVMFDMDKVGREAVDSVCGILSPNKLKIATLPLKDPNECLMQGQASAVVNAVFRAKTYKPACIVNGEELWETLSTEQEEAQGYPLPWDIDLQKMTMGLRKGELVLITAGTGTGKTTFVRQLAHHCGVNLGLKIGMLMLEENVKRTAKGIMSIHTGKRLALNRHLITEDEYKDAFDATLGSGHFIFYEHFGSLESDDLIKNIRYMATAEQCDFIILDHISIAISGLEIDNERKATDVLMTKLRSLAEETGVGMLVVSHLKRVDGTPAEEGGAVSLSHLRGSQALSQLSDGVWALERNQQADDSEKNLVRVRILKGRFTGETGIAGYLAYDKETDRLVAAERPNKKDIDVGNDDDVPF</sequence>
<feature type="site" description="dTTP/dATP binding" evidence="1">
    <location>
        <position position="348"/>
    </location>
</feature>
<evidence type="ECO:0000259" key="2">
    <source>
        <dbReference type="PROSITE" id="PS51199"/>
    </source>
</evidence>
<dbReference type="InterPro" id="IPR006171">
    <property type="entry name" value="TOPRIM_dom"/>
</dbReference>
<comment type="caution">
    <text evidence="1">Lacks conserved residue(s) required for the propagation of feature annotation.</text>
</comment>
<comment type="subunit">
    <text evidence="1">Homohexamer. Assembles as a hexamer onto linear or circular ssDNA in the presence of ATP or dTTP. Interacts (via C-terminus) with the viral DNA polymerase that is bound to DNA; this interaction is essential to initiate leading-strand DNA synthesis. The priming complex consists of 2 DNA polymerases and 1 helicase-primase hexamer that assemble on the DNA template. Interacts with the single-stranded DNA-binding protein. Part of the replicase complex that includes the DNA polymerase, the primase/helicase and the single-stranded DNA binding protein.</text>
</comment>
<keyword evidence="1" id="KW-0511">Multifunctional enzyme</keyword>
<dbReference type="GO" id="GO:0043139">
    <property type="term" value="F:5'-3' DNA helicase activity"/>
    <property type="evidence" value="ECO:0007669"/>
    <property type="project" value="InterPro"/>
</dbReference>
<feature type="site" description="dTTP/dATP binding" evidence="1">
    <location>
        <position position="519"/>
    </location>
</feature>
<dbReference type="InterPro" id="IPR007694">
    <property type="entry name" value="DNA_helicase_DnaB-like_C"/>
</dbReference>
<feature type="site" description="dTTP/dATP binding" evidence="1">
    <location>
        <position position="506"/>
    </location>
</feature>
<keyword evidence="1" id="KW-0378">Hydrolase</keyword>
<dbReference type="CDD" id="cd01029">
    <property type="entry name" value="TOPRIM_primases"/>
    <property type="match status" value="1"/>
</dbReference>
<keyword evidence="1" id="KW-0460">Magnesium</keyword>
<evidence type="ECO:0000256" key="1">
    <source>
        <dbReference type="HAMAP-Rule" id="MF_04154"/>
    </source>
</evidence>
<dbReference type="InterPro" id="IPR003593">
    <property type="entry name" value="AAA+_ATPase"/>
</dbReference>
<dbReference type="Pfam" id="PF03796">
    <property type="entry name" value="DnaB_C"/>
    <property type="match status" value="1"/>
</dbReference>
<feature type="binding site" evidence="1">
    <location>
        <position position="196"/>
    </location>
    <ligand>
        <name>Mg(2+)</name>
        <dbReference type="ChEBI" id="CHEBI:18420"/>
        <label>1</label>
        <note>catalytic</note>
    </ligand>
</feature>
<feature type="binding site" evidence="1">
    <location>
        <position position="18"/>
    </location>
    <ligand>
        <name>Zn(2+)</name>
        <dbReference type="ChEBI" id="CHEBI:29105"/>
    </ligand>
</feature>
<dbReference type="InterPro" id="IPR046394">
    <property type="entry name" value="Helic_Prim_T7"/>
</dbReference>
<keyword evidence="1" id="KW-0547">Nucleotide-binding</keyword>
<dbReference type="SUPFAM" id="SSF56731">
    <property type="entry name" value="DNA primase core"/>
    <property type="match status" value="1"/>
</dbReference>
<feature type="binding site" evidence="1">
    <location>
        <position position="226"/>
    </location>
    <ligand>
        <name>Mg(2+)</name>
        <dbReference type="ChEBI" id="CHEBI:18420"/>
        <label>2</label>
    </ligand>
</feature>
<proteinExistence type="inferred from homology"/>
<dbReference type="Gene3D" id="2.20.25.180">
    <property type="match status" value="1"/>
</dbReference>
<protein>
    <recommendedName>
        <fullName evidence="1">DNA helicase/primase</fullName>
        <ecNumber evidence="1">2.7.7.-</ecNumber>
        <ecNumber evidence="1">3.6.4.12</ecNumber>
    </recommendedName>
</protein>